<keyword evidence="1" id="KW-1133">Transmembrane helix</keyword>
<feature type="transmembrane region" description="Helical" evidence="1">
    <location>
        <begin position="12"/>
        <end position="31"/>
    </location>
</feature>
<proteinExistence type="predicted"/>
<evidence type="ECO:0000313" key="2">
    <source>
        <dbReference type="EMBL" id="QHU10090.1"/>
    </source>
</evidence>
<accession>A0A6C0JZG6</accession>
<keyword evidence="1" id="KW-0812">Transmembrane</keyword>
<keyword evidence="1" id="KW-0472">Membrane</keyword>
<organism evidence="2">
    <name type="scientific">viral metagenome</name>
    <dbReference type="NCBI Taxonomy" id="1070528"/>
    <lineage>
        <taxon>unclassified sequences</taxon>
        <taxon>metagenomes</taxon>
        <taxon>organismal metagenomes</taxon>
    </lineage>
</organism>
<sequence>MQIDDISKNPYNYLLYRSSQITIISVCYAIYSQKSVYVISTGSVLCTSLLYWKNPTLGLRRNIDMMVVNSVFVYHSYMAIGNNYAYEHYFFTWFGILCYGLSWYFQHKNNVFICTIMHILLHIFSNIGVIYLIAG</sequence>
<dbReference type="AlphaFoldDB" id="A0A6C0JZG6"/>
<feature type="transmembrane region" description="Helical" evidence="1">
    <location>
        <begin position="86"/>
        <end position="105"/>
    </location>
</feature>
<evidence type="ECO:0000256" key="1">
    <source>
        <dbReference type="SAM" id="Phobius"/>
    </source>
</evidence>
<reference evidence="2" key="1">
    <citation type="journal article" date="2020" name="Nature">
        <title>Giant virus diversity and host interactions through global metagenomics.</title>
        <authorList>
            <person name="Schulz F."/>
            <person name="Roux S."/>
            <person name="Paez-Espino D."/>
            <person name="Jungbluth S."/>
            <person name="Walsh D.A."/>
            <person name="Denef V.J."/>
            <person name="McMahon K.D."/>
            <person name="Konstantinidis K.T."/>
            <person name="Eloe-Fadrosh E.A."/>
            <person name="Kyrpides N.C."/>
            <person name="Woyke T."/>
        </authorList>
    </citation>
    <scope>NUCLEOTIDE SEQUENCE</scope>
    <source>
        <strain evidence="2">GVMAG-S-1101164-67</strain>
    </source>
</reference>
<protein>
    <submittedName>
        <fullName evidence="2">Uncharacterized protein</fullName>
    </submittedName>
</protein>
<feature type="transmembrane region" description="Helical" evidence="1">
    <location>
        <begin position="112"/>
        <end position="134"/>
    </location>
</feature>
<dbReference type="EMBL" id="MN740750">
    <property type="protein sequence ID" value="QHU10090.1"/>
    <property type="molecule type" value="Genomic_DNA"/>
</dbReference>
<name>A0A6C0JZG6_9ZZZZ</name>